<feature type="compositionally biased region" description="Low complexity" evidence="1">
    <location>
        <begin position="209"/>
        <end position="220"/>
    </location>
</feature>
<accession>E6M5V5</accession>
<feature type="domain" description="DUF5979" evidence="4">
    <location>
        <begin position="1484"/>
        <end position="1611"/>
    </location>
</feature>
<sequence length="5048" mass="539220">MFSVPKRAQTEKMANYMEVFSMSAIAKDPRQNQPGKPTLVSFKQKGKKGRNWTAGVIASAIAVAWAVGGLVMPSLAATPTAQASVHPTVNVSPDANFDVGTNGDVRYRLAYTGQLFSTKDPDDAAAHYGDTAQVGDFTAHYLPKECITKATKVDGSGNPYWDGYDALDQVAPDRGIIANKRISNNIQKGFGAWVIFPGSSSATLPFNPSGSASRAATSDRSAAEPEEEDADTLTLSLEPIEGEATETGATQARIFGKTADPAGDSGTSTEPSGAANAPQLPANPEEPSSAPELSPESPAPAAVGEDRAANPAPTKTILSGAVPFGYKFEPTMKEIKLKFDPSVNKDTAIANFNKQVDEAQADVMNQLEQFMNGKPFDQRTKKAMVDNLNLQFDNLRKQGLAWFEEQYSKHPSASKFPGIAACEDNGPIVPVGSFILVKNWTADAKGEHNVWQWARKHRNENTAYHAAIDFLALYPSDTENSFKVDGQASFCVEPFYGYRIGNHKVYTDPSKSTIYWAKDNPEKAETVKALAWHYAKYSRGANWGHYQNAIWMVIFGITDNAGAWNYADKKWGDTGVTDVKNLIQEALTAYQHRQDGNVVKALETMHLDQVSLQPANDGGTLLTVQLNDYNPNSTEGRIIGDQVYLTVQGATYADGKPIPNNHISLREALNGVTLKIANQNAFKISFAGSVKNVEDPYFIDNPNGPTQAQVVVLRKDLDLSGSLEVKWTYVPQPKPAISTTAKVNGAESVPGGAETATFSRADEVITLTDDVKYENIPADTASNRKYLIGTLTKVSEGIAKKVFTQVADANISGQGTVTGLFPYEVKASEVKKGDRFYYEEILVTSDPKYAGGETAFTKGYGNLNVIAKHTGENPDQTVLIAKNKAELTLSKEAIGAADKADGNVTFRVSCDDGTAATLYAPARGGVANTNPAWAGYQASSIEVTPGAICTVEETYSPAPVDLATAPRWVGGNAEMVSDPTPVNVNGKTIGSKAKFKMGDAGDINLAVTNTYREPTGGFKVFKYVNSDGKFDAYTAANANGGKFNFYYRCDKGIAGSFALPEDPSTDADGDPWSYEVKDLPIGARCSVTEMKPTAPSGYDVTISAADALVKPVQSNTVSLRPIRADFANQVSFMNQYLPADASFSLRKIARFTDGQLINDNFALHYSCSDRSGKTVSGDVTVAGNGEAVSVKGVKAGMTCTITEPRKPAIAKANFKDLSFDLSGTQYNVSNSERLEFDVPRNPNAVVLVTATNVYEQEAGSFTLQKTVKAGESNPLKGTAFTFRISCGEEDPFTVSLKAGQTWTSKSYPVGTECLIHEYDPSTQAATSTVSYQGAMSMGASDAVLTVKEGKAAVKVEAVNTVKANYGKFALTKKVEGDAKAAATTFAFDYKCNDAAHTNGTLEVRGGQTKTVGDNILVGTTCYIKEKPVQIDGVTVTPSWVTNLPNGTGAYASYKQFTIPLPQNGKAQVLQLEAKNTLEYDKASFTIKKVIQGGAVFTPDATFKFTYSCKAPDGKTYTQATPFGSQAKAKFIEVAAGQESAAIVVPQGSKCSVSEPQAQLYVTNQKLVNNPNANPLKYVSTSFVPEGKGLTSGEQTVTDSQTFQFAATNVYTEKMTGFKFYKAAVTGNNAGNHAEQFYFNYSCQTPAGEVKNGVGYDLGAGSDPVTVENLPVGTKCVVWEKPAVAQANEKVTTKWTLGTAEPVEGKDVKPFDNNARTQANGVAFTVDQENQALMVGATNDFTVPDTKLVVSKTIVAGENTTVGNKSVKLSATCKYPTDNAEHVIMEGKTFKNGDSAEFTTDVNGVKIPVGATCTISESEPSAKVAGHLWTVQMKEGKRVLSDKATATVTLSAEKGRTVEVINTYERELGKFKIMKSVSAAKNITVKESYSFSYTCADPQDATQKVAGKVTGVTDKGYKFVDGIPLGYKCHITEDQAGAKTEEGSTLSATLSANDFVVEKDNVVDVSVTNTYSTANGKFSVKKVIAKDSTAAIADGTYNFEYWCVTPDGSEVGTAAAPNKFSIKAGQTWTSGNIATGSKCAIREVTPSGTTTGVAAEVSWSLQESTTMQGVEPTPYQAVGAENNFVFGAEGSTAGKFTIGKNGTTTGLTATNKLSYEEVKLKLQKIAEATSAHGRTDYSQANFENMKQYGAYYRYMNRDYVNMHVTCKNGAKTVVDKTVQVNVNGDALDFGMVPYNSKCTVAELDDESFNDWNAMQYGGWRHKAVITATDASGKALASEVNYAFDMMSSDGEQAAITFDVTSEADVSVLMRNRWDCFASIESVLDAPDHEAVADGKRVLKNGIKVINVDSETGRIKLTDTVTLKNVTANRTYTVVERLYSTSKAGDRNRFDQGYLSWESENGETWDYYAEEVTVPGGANDFTTDISFTIPVELLKKHPEGIAAGIMVFNGGNPMNKSQACARCLAYGSELKLPAGQSIVPQWAPTMSTVAYDRTTDSRVLSTNEKEVPTQKLTDNLTYTKVPAGDYYLYGRLVQTDDTSKSVVDNAKKITVPAGQNFFGKNRVDNEFNLQTSQLTPGAEYVMFEYMLPANVDVNSLAGKTPAELQDMSKAVNLPFHAEVKDICQKLYTPKLKTNAAIDKPVTPAATGTVKVKDKVDYFNLVAGKQYTLTGTLHVKAADGSDAGVLNDPGATKTETFTVPGEAGTLVSGSHTLTFTVKAASLKTQTVVAFEEVKDRGVVVATHAEITDEDQTVYNPSIGTTASVKDGVSDAADTRAATVDMTKAELVKDSKTKKELSGVVVTDKVAYNSIAPGEYVMYGQLMTVGANGKLLSQTPVQTVFQTLSIAKGASASGTMELTFPGVKVVSGESYVVFEKLYKTSDFDQAAGKPSNPKATVAEHADPKDSAQTVYVPGVTTDAKDGDGDKYVDPTQPIKIVDTVTGSGLIPGKEYTIDGELMMAGQNGEPVHTGVFNNGGDVKVVADANGKFQKDLTFEMSVEKAKELGLWVDENGQPTPTGKDLVVFENLKQGGKPVAIHHDITDEAQTVHSGSMGTSAKDSDGNQTMIPGQENAVITDTVKFTGKFEPKHNYTLVGELHYVTTNPDGSKTDAGKVPGVTVQPVQVTSDAKGIIGKQTMKFTVAAKSIVEGKDLVVFETLHDGTATGKVVVKHANPNDPAQTINVVKNSITTTAYDGGKDGKGADPKDKNLDNSHAKVAIYDLVDYEGLQVGKEYTVTGTLHYQADATLADGTQVHTGDPIDAKYVTVTPAKFTAKTPSSKDQGAVKAIVKFEVDKAALATAPVVVFEDLQDGTVTVATHHDINDDSQVVYNPSLATVATVNDGKLVQLKKDQKAVTVDDEVTITNAAPGTYTLKGELMSADGKTVISTSEVKNVKVTKGEATVQKVTFQVPANQVKAGAKFVVFEELVDAKGVVVADHKDFASEAQTVRVGSLETTATDKADGDHVADNTKTVTIVDKVDYSGLNLDAKYADGTPQAYLLSGQLMDKQTKQAVPGLAPVERVIGPAGSVYRAEGQPDRPVEKVITSGTGFELLEFEVPANLILGKPVVVFETVYQEGKEYLIHHDINDDSQTVWSPKLATKASVENERGLVIADAKSTVKDTVTFTGMKVGETYVVAGELWNKTQNKSTGIKVTSKPFKADKASWTATDFMTFEVPAGTVAENDELVVFETLYRGDKVTNNPASTHKDPNDPAQTVGSGVKPAIKTVLSTDGNRVAGADIPTIPVDTTQLVDTVSYVGLTPGVKYTLNATLMEIGLDGKVSDTGITGTATFTPTAANGTQKVGYNSFDKGILKPGYKYVAYEILIRNDKPNEPPLKHEDPKDSDQTVKTDYHPSVVTDLTQDGSQVIATDAALDLQDKVQMKGLVKGEKYVLVSRLVYNAGQPNETVVTDGLEKFTADSVNMTKVIKFNVTTDQLKAPMAAAKAAGSELKLVAYEYLTRASLVTGDDATIKASVTDASKWDATHAQANDTRQTVTVVDVPRIGTKLQYAQGQKVVWEGDNVKLTDFVEYYNLLPATEYTLNGKLMGIAADGKVSDTGVVGTAKFTTPKATNGATRVSGTIADKTAAKVEFTVPLSVLKANDKLVAYEALLLKGQPVADHEDPNDENQTVKVKHPGVGTIAHVGDDTNLEVWEGVNQEGKKAPDTYTVHDVIRMVNVEEGKTYALGGQVYSKNAYDANAQTPALAANAKTVKVTADMAKPATDAEKAQYGADVKVYETSMDIPVKAADIKTHGDKLVVFEQLWAEGTYESADGGKVTPKGNHKPVAAHNEITADSQSINVNRPEFGSLTLTKAVTGWDENTANVERAKATYVFTVKCAQKGSVDTITLHEGGSHTIDGIPVGDKCTITEDVQHAELQAGLKDTVKFTETNGVTVESVKNGEGTVMVGGTSNGTDRVPNVTVVADNKFTNEVTIGTNTTGQFGKKSSNGDKITDLVKYQNLQAGKYLLHTYFVEYDKAGQAHKIDYVPSEVREVTVEGGYVPGGHSGTWSVDMTVPTELTQAHKTVVVWEDLYKLPQNVDTFTTELSKLPTGRTGAGLIASHHEDNLGAGAGTQWLEVSTHFGGFQVNKVVKPAPDLPADVISKIPATWNFSYVAKLPDGKKAKEGTALEGKFNLTVDPKDPSKAVSQKFDGFPMGTEITITETDAKAQIPTQAKLKVSWKSEGWTDAAEGPTKTFTITPAATVSVTALNEFSLVKPTLATVARTADDGKMLKPSEDTAVVDTVTYTNLVQGRDYWLKTELVYVDGTPDPNDNQPVLGADGNPLVKWTKVTAEGDNSEWVVDKDNPMVVPANANPNADVVFFESLYEMTKDGGQPKVGDKPIVEHRDNADPKQIITRRPALSLQTTAELSGAKSITAGEGVTVNDKVTYSGLKAGADYTLVGTLVKKSDGSIVGSPVTAAGLKAEADGSGSWKMSIPLTPQDTAGLTDGEKLVVFEKAYAGKLPEAGTAAPGVYTPVLTHEDLEDASQTVNVVKPSTPPPYTPPVESKTTTPPPPPVKSETTKPPSTTPSTPPDTPPSIPVAPATTVPPMHPKVPPTLARTGAQAAIFGGLSILMIAAGAGLGLLAARRKRESEAK</sequence>
<feature type="domain" description="DUF5979" evidence="4">
    <location>
        <begin position="1977"/>
        <end position="2083"/>
    </location>
</feature>
<reference evidence="5 6" key="1">
    <citation type="submission" date="2010-12" db="EMBL/GenBank/DDBJ databases">
        <authorList>
            <person name="Muzny D."/>
            <person name="Qin X."/>
            <person name="Deng J."/>
            <person name="Jiang H."/>
            <person name="Liu Y."/>
            <person name="Qu J."/>
            <person name="Song X.-Z."/>
            <person name="Zhang L."/>
            <person name="Thornton R."/>
            <person name="Coyle M."/>
            <person name="Francisco L."/>
            <person name="Jackson L."/>
            <person name="Javaid M."/>
            <person name="Korchina V."/>
            <person name="Kovar C."/>
            <person name="Mata R."/>
            <person name="Mathew T."/>
            <person name="Ngo R."/>
            <person name="Nguyen L."/>
            <person name="Nguyen N."/>
            <person name="Okwuonu G."/>
            <person name="Ongeri F."/>
            <person name="Pham C."/>
            <person name="Simmons D."/>
            <person name="Wilczek-Boney K."/>
            <person name="Hale W."/>
            <person name="Jakkamsetti A."/>
            <person name="Pham P."/>
            <person name="Ruth R."/>
            <person name="San Lucas F."/>
            <person name="Warren J."/>
            <person name="Zhang J."/>
            <person name="Zhao Z."/>
            <person name="Zhou C."/>
            <person name="Zhu D."/>
            <person name="Lee S."/>
            <person name="Bess C."/>
            <person name="Blankenburg K."/>
            <person name="Forbes L."/>
            <person name="Fu Q."/>
            <person name="Gubbala S."/>
            <person name="Hirani K."/>
            <person name="Jayaseelan J.C."/>
            <person name="Lara F."/>
            <person name="Munidasa M."/>
            <person name="Palculict T."/>
            <person name="Patil S."/>
            <person name="Pu L.-L."/>
            <person name="Saada N."/>
            <person name="Tang L."/>
            <person name="Weissenberger G."/>
            <person name="Zhu Y."/>
            <person name="Hemphill L."/>
            <person name="Shang Y."/>
            <person name="Youmans B."/>
            <person name="Ayvaz T."/>
            <person name="Ross M."/>
            <person name="Santibanez J."/>
            <person name="Aqrawi P."/>
            <person name="Gross S."/>
            <person name="Joshi V."/>
            <person name="Fowler G."/>
            <person name="Nazareth L."/>
            <person name="Reid J."/>
            <person name="Worley K."/>
            <person name="Petrosino J."/>
            <person name="Highlander S."/>
            <person name="Gibbs R."/>
        </authorList>
    </citation>
    <scope>NUCLEOTIDE SEQUENCE [LARGE SCALE GENOMIC DNA]</scope>
    <source>
        <strain evidence="5 6">ATCC 35242</strain>
    </source>
</reference>
<feature type="domain" description="T-Q ester bond containing" evidence="3">
    <location>
        <begin position="4390"/>
        <end position="4496"/>
    </location>
</feature>
<feature type="region of interest" description="Disordered" evidence="1">
    <location>
        <begin position="3783"/>
        <end position="3802"/>
    </location>
</feature>
<dbReference type="NCBIfam" id="NF033903">
    <property type="entry name" value="VaFE_rpt"/>
    <property type="match status" value="16"/>
</dbReference>
<feature type="domain" description="T-Q ester bond containing" evidence="3">
    <location>
        <begin position="2442"/>
        <end position="2585"/>
    </location>
</feature>
<evidence type="ECO:0000256" key="1">
    <source>
        <dbReference type="SAM" id="MobiDB-lite"/>
    </source>
</evidence>
<feature type="domain" description="T-Q ester bond containing" evidence="3">
    <location>
        <begin position="3007"/>
        <end position="3138"/>
    </location>
</feature>
<feature type="domain" description="T-Q ester bond containing" evidence="3">
    <location>
        <begin position="3954"/>
        <end position="4085"/>
    </location>
</feature>
<dbReference type="HOGENOM" id="CLU_223332_0_0_11"/>
<feature type="compositionally biased region" description="Low complexity" evidence="1">
    <location>
        <begin position="282"/>
        <end position="302"/>
    </location>
</feature>
<feature type="domain" description="T-Q ester bond containing" evidence="3">
    <location>
        <begin position="2309"/>
        <end position="2347"/>
    </location>
</feature>
<feature type="domain" description="DUF5979" evidence="4">
    <location>
        <begin position="1018"/>
        <end position="1136"/>
    </location>
</feature>
<feature type="compositionally biased region" description="Pro residues" evidence="1">
    <location>
        <begin position="4978"/>
        <end position="4992"/>
    </location>
</feature>
<feature type="domain" description="T-Q ester bond containing" evidence="3">
    <location>
        <begin position="3142"/>
        <end position="3284"/>
    </location>
</feature>
<feature type="compositionally biased region" description="Polar residues" evidence="1">
    <location>
        <begin position="3003"/>
        <end position="3022"/>
    </location>
</feature>
<feature type="region of interest" description="Disordered" evidence="1">
    <location>
        <begin position="206"/>
        <end position="316"/>
    </location>
</feature>
<organism evidence="5 6">
    <name type="scientific">Mobiluncus holmesii ATCC 35242</name>
    <dbReference type="NCBI Taxonomy" id="887899"/>
    <lineage>
        <taxon>Bacteria</taxon>
        <taxon>Bacillati</taxon>
        <taxon>Actinomycetota</taxon>
        <taxon>Actinomycetes</taxon>
        <taxon>Actinomycetales</taxon>
        <taxon>Actinomycetaceae</taxon>
        <taxon>Mobiluncus</taxon>
    </lineage>
</organism>
<feature type="region of interest" description="Disordered" evidence="1">
    <location>
        <begin position="3003"/>
        <end position="3023"/>
    </location>
</feature>
<feature type="domain" description="DUF5979" evidence="4">
    <location>
        <begin position="1870"/>
        <end position="1971"/>
    </location>
</feature>
<dbReference type="InterPro" id="IPR041100">
    <property type="entry name" value="TQ"/>
</dbReference>
<feature type="domain" description="DUF5979" evidence="4">
    <location>
        <begin position="4537"/>
        <end position="4664"/>
    </location>
</feature>
<evidence type="ECO:0000313" key="5">
    <source>
        <dbReference type="EMBL" id="EFU81124.1"/>
    </source>
</evidence>
<evidence type="ECO:0000259" key="4">
    <source>
        <dbReference type="Pfam" id="PF19407"/>
    </source>
</evidence>
<feature type="domain" description="DUF5979" evidence="4">
    <location>
        <begin position="4261"/>
        <end position="4381"/>
    </location>
</feature>
<feature type="domain" description="T-Q ester bond containing" evidence="3">
    <location>
        <begin position="2869"/>
        <end position="3004"/>
    </location>
</feature>
<feature type="domain" description="T-Q ester bond containing" evidence="3">
    <location>
        <begin position="2587"/>
        <end position="2711"/>
    </location>
</feature>
<gene>
    <name evidence="5" type="ORF">HMPREF0576_1637</name>
</gene>
<dbReference type="EMBL" id="AEPZ01000012">
    <property type="protein sequence ID" value="EFU81124.1"/>
    <property type="molecule type" value="Genomic_DNA"/>
</dbReference>
<dbReference type="Proteomes" id="UP000003343">
    <property type="component" value="Unassembled WGS sequence"/>
</dbReference>
<feature type="domain" description="T-Q ester bond containing" evidence="3">
    <location>
        <begin position="2713"/>
        <end position="2868"/>
    </location>
</feature>
<feature type="domain" description="T-Q ester bond containing" evidence="3">
    <location>
        <begin position="3550"/>
        <end position="3671"/>
    </location>
</feature>
<dbReference type="Pfam" id="PF19407">
    <property type="entry name" value="DUF5979"/>
    <property type="match status" value="13"/>
</dbReference>
<feature type="domain" description="DUF5979" evidence="4">
    <location>
        <begin position="1368"/>
        <end position="1475"/>
    </location>
</feature>
<feature type="domain" description="DUF5979" evidence="4">
    <location>
        <begin position="1747"/>
        <end position="1864"/>
    </location>
</feature>
<evidence type="ECO:0000313" key="6">
    <source>
        <dbReference type="Proteomes" id="UP000003343"/>
    </source>
</evidence>
<protein>
    <submittedName>
        <fullName evidence="5">LPXTG-motif cell wall anchor domain protein</fullName>
    </submittedName>
</protein>
<evidence type="ECO:0000259" key="3">
    <source>
        <dbReference type="Pfam" id="PF18202"/>
    </source>
</evidence>
<dbReference type="Gene3D" id="2.60.40.3930">
    <property type="match status" value="17"/>
</dbReference>
<name>E6M5V5_9ACTO</name>
<evidence type="ECO:0000256" key="2">
    <source>
        <dbReference type="SAM" id="Phobius"/>
    </source>
</evidence>
<feature type="domain" description="DUF5979" evidence="4">
    <location>
        <begin position="1261"/>
        <end position="1361"/>
    </location>
</feature>
<feature type="domain" description="DUF5979" evidence="4">
    <location>
        <begin position="2160"/>
        <end position="2257"/>
    </location>
</feature>
<keyword evidence="2" id="KW-0812">Transmembrane</keyword>
<feature type="domain" description="T-Q ester bond containing" evidence="3">
    <location>
        <begin position="3286"/>
        <end position="3404"/>
    </location>
</feature>
<feature type="domain" description="T-Q ester bond containing" evidence="3">
    <location>
        <begin position="3807"/>
        <end position="3950"/>
    </location>
</feature>
<feature type="domain" description="T-Q ester bond containing" evidence="3">
    <location>
        <begin position="3676"/>
        <end position="3802"/>
    </location>
</feature>
<feature type="domain" description="DUF5979" evidence="4">
    <location>
        <begin position="1153"/>
        <end position="1255"/>
    </location>
</feature>
<feature type="domain" description="T-Q ester bond containing" evidence="3">
    <location>
        <begin position="3406"/>
        <end position="3548"/>
    </location>
</feature>
<dbReference type="InterPro" id="IPR046022">
    <property type="entry name" value="DUF5979"/>
</dbReference>
<feature type="domain" description="T-Q ester bond containing" evidence="3">
    <location>
        <begin position="4814"/>
        <end position="4944"/>
    </location>
</feature>
<feature type="domain" description="DUF5979" evidence="4">
    <location>
        <begin position="887"/>
        <end position="1011"/>
    </location>
</feature>
<feature type="domain" description="DUF5979" evidence="4">
    <location>
        <begin position="1623"/>
        <end position="1741"/>
    </location>
</feature>
<feature type="region of interest" description="Disordered" evidence="1">
    <location>
        <begin position="4942"/>
        <end position="5008"/>
    </location>
</feature>
<feature type="transmembrane region" description="Helical" evidence="2">
    <location>
        <begin position="5017"/>
        <end position="5039"/>
    </location>
</feature>
<keyword evidence="2" id="KW-0472">Membrane</keyword>
<keyword evidence="2" id="KW-1133">Transmembrane helix</keyword>
<feature type="domain" description="T-Q ester bond containing" evidence="3">
    <location>
        <begin position="4090"/>
        <end position="4253"/>
    </location>
</feature>
<proteinExistence type="predicted"/>
<feature type="domain" description="T-Q ester bond containing" evidence="3">
    <location>
        <begin position="4669"/>
        <end position="4808"/>
    </location>
</feature>
<feature type="transmembrane region" description="Helical" evidence="2">
    <location>
        <begin position="52"/>
        <end position="72"/>
    </location>
</feature>
<keyword evidence="6" id="KW-1185">Reference proteome</keyword>
<dbReference type="Pfam" id="PF18202">
    <property type="entry name" value="TQ"/>
    <property type="match status" value="18"/>
</dbReference>
<feature type="region of interest" description="Disordered" evidence="1">
    <location>
        <begin position="2840"/>
        <end position="2864"/>
    </location>
</feature>
<comment type="caution">
    <text evidence="5">The sequence shown here is derived from an EMBL/GenBank/DDBJ whole genome shotgun (WGS) entry which is preliminary data.</text>
</comment>
<feature type="domain" description="T-Q ester bond containing" evidence="3">
    <location>
        <begin position="735"/>
        <end position="878"/>
    </location>
</feature>